<keyword evidence="9" id="KW-0805">Transcription regulation</keyword>
<comment type="subunit">
    <text evidence="3">Homodimer.</text>
</comment>
<proteinExistence type="inferred from homology"/>
<dbReference type="CDD" id="cd07153">
    <property type="entry name" value="Fur_like"/>
    <property type="match status" value="1"/>
</dbReference>
<protein>
    <recommendedName>
        <fullName evidence="4">Ferric uptake regulation protein</fullName>
    </recommendedName>
</protein>
<keyword evidence="11" id="KW-0804">Transcription</keyword>
<keyword evidence="7" id="KW-0479">Metal-binding</keyword>
<evidence type="ECO:0000256" key="2">
    <source>
        <dbReference type="ARBA" id="ARBA00007957"/>
    </source>
</evidence>
<evidence type="ECO:0000256" key="3">
    <source>
        <dbReference type="ARBA" id="ARBA00011738"/>
    </source>
</evidence>
<evidence type="ECO:0000256" key="8">
    <source>
        <dbReference type="ARBA" id="ARBA00022833"/>
    </source>
</evidence>
<dbReference type="EMBL" id="BAFN01000001">
    <property type="protein sequence ID" value="GAN34631.1"/>
    <property type="molecule type" value="Genomic_DNA"/>
</dbReference>
<dbReference type="InterPro" id="IPR043135">
    <property type="entry name" value="Fur_C"/>
</dbReference>
<dbReference type="PANTHER" id="PTHR33202:SF2">
    <property type="entry name" value="FERRIC UPTAKE REGULATION PROTEIN"/>
    <property type="match status" value="1"/>
</dbReference>
<sequence>MLSEEDKFKEYLESKNLKFTPERQAILSRVFANPKHFEADELLVDLRLNKLRISKATIYRTLSLLVKSGLLREVIFGERHAHYEQVYGNEHHDHLVCNNCGKIIEFIEYRIEKLQDEVCRKNKFEPESHRLQIQGLCEDCTKKDDNKIKKK</sequence>
<keyword evidence="6" id="KW-0678">Repressor</keyword>
<dbReference type="InterPro" id="IPR036390">
    <property type="entry name" value="WH_DNA-bd_sf"/>
</dbReference>
<name>A0ABQ0K0S8_9BACT</name>
<accession>A0ABQ0K0S8</accession>
<evidence type="ECO:0000256" key="9">
    <source>
        <dbReference type="ARBA" id="ARBA00023015"/>
    </source>
</evidence>
<evidence type="ECO:0000256" key="7">
    <source>
        <dbReference type="ARBA" id="ARBA00022723"/>
    </source>
</evidence>
<keyword evidence="5" id="KW-0963">Cytoplasm</keyword>
<dbReference type="PANTHER" id="PTHR33202">
    <property type="entry name" value="ZINC UPTAKE REGULATION PROTEIN"/>
    <property type="match status" value="1"/>
</dbReference>
<organism evidence="12 13">
    <name type="scientific">Candidatus Brocadia sinica JPN1</name>
    <dbReference type="NCBI Taxonomy" id="1197129"/>
    <lineage>
        <taxon>Bacteria</taxon>
        <taxon>Pseudomonadati</taxon>
        <taxon>Planctomycetota</taxon>
        <taxon>Candidatus Brocadiia</taxon>
        <taxon>Candidatus Brocadiales</taxon>
        <taxon>Candidatus Brocadiaceae</taxon>
        <taxon>Candidatus Brocadia</taxon>
    </lineage>
</organism>
<dbReference type="InterPro" id="IPR002481">
    <property type="entry name" value="FUR"/>
</dbReference>
<dbReference type="InterPro" id="IPR036388">
    <property type="entry name" value="WH-like_DNA-bd_sf"/>
</dbReference>
<dbReference type="Proteomes" id="UP000032309">
    <property type="component" value="Unassembled WGS sequence"/>
</dbReference>
<dbReference type="Pfam" id="PF01475">
    <property type="entry name" value="FUR"/>
    <property type="match status" value="1"/>
</dbReference>
<evidence type="ECO:0000256" key="10">
    <source>
        <dbReference type="ARBA" id="ARBA00023125"/>
    </source>
</evidence>
<comment type="similarity">
    <text evidence="2">Belongs to the Fur family.</text>
</comment>
<comment type="caution">
    <text evidence="12">The sequence shown here is derived from an EMBL/GenBank/DDBJ whole genome shotgun (WGS) entry which is preliminary data.</text>
</comment>
<gene>
    <name evidence="12" type="ORF">BROSI_A3174</name>
</gene>
<evidence type="ECO:0000256" key="6">
    <source>
        <dbReference type="ARBA" id="ARBA00022491"/>
    </source>
</evidence>
<evidence type="ECO:0000256" key="1">
    <source>
        <dbReference type="ARBA" id="ARBA00004496"/>
    </source>
</evidence>
<reference evidence="13" key="1">
    <citation type="journal article" date="2015" name="Genome Announc.">
        <title>Draft Genome Sequence of an Anaerobic Ammonium-Oxidizing Bacterium, "Candidatus Brocadia sinica".</title>
        <authorList>
            <person name="Oshiki M."/>
            <person name="Shinyako-Hata K."/>
            <person name="Satoh H."/>
            <person name="Okabe S."/>
        </authorList>
    </citation>
    <scope>NUCLEOTIDE SEQUENCE [LARGE SCALE GENOMIC DNA]</scope>
    <source>
        <strain evidence="13">JPN1</strain>
    </source>
</reference>
<keyword evidence="10" id="KW-0238">DNA-binding</keyword>
<dbReference type="RefSeq" id="WP_052564610.1">
    <property type="nucleotide sequence ID" value="NZ_BAFN01000001.1"/>
</dbReference>
<evidence type="ECO:0000256" key="4">
    <source>
        <dbReference type="ARBA" id="ARBA00020910"/>
    </source>
</evidence>
<dbReference type="Gene3D" id="3.30.1490.190">
    <property type="match status" value="1"/>
</dbReference>
<dbReference type="Gene3D" id="1.10.10.10">
    <property type="entry name" value="Winged helix-like DNA-binding domain superfamily/Winged helix DNA-binding domain"/>
    <property type="match status" value="1"/>
</dbReference>
<evidence type="ECO:0000313" key="12">
    <source>
        <dbReference type="EMBL" id="GAN34631.1"/>
    </source>
</evidence>
<evidence type="ECO:0000256" key="11">
    <source>
        <dbReference type="ARBA" id="ARBA00023163"/>
    </source>
</evidence>
<evidence type="ECO:0000313" key="13">
    <source>
        <dbReference type="Proteomes" id="UP000032309"/>
    </source>
</evidence>
<dbReference type="SUPFAM" id="SSF46785">
    <property type="entry name" value="Winged helix' DNA-binding domain"/>
    <property type="match status" value="1"/>
</dbReference>
<evidence type="ECO:0000256" key="5">
    <source>
        <dbReference type="ARBA" id="ARBA00022490"/>
    </source>
</evidence>
<keyword evidence="13" id="KW-1185">Reference proteome</keyword>
<comment type="subcellular location">
    <subcellularLocation>
        <location evidence="1">Cytoplasm</location>
    </subcellularLocation>
</comment>
<keyword evidence="8" id="KW-0862">Zinc</keyword>